<dbReference type="EMBL" id="JAZGUE010000002">
    <property type="protein sequence ID" value="KAL2270069.1"/>
    <property type="molecule type" value="Genomic_DNA"/>
</dbReference>
<dbReference type="Pfam" id="PF10342">
    <property type="entry name" value="Kre9_KNH"/>
    <property type="match status" value="1"/>
</dbReference>
<organism evidence="5 6">
    <name type="scientific">Remersonia thermophila</name>
    <dbReference type="NCBI Taxonomy" id="72144"/>
    <lineage>
        <taxon>Eukaryota</taxon>
        <taxon>Fungi</taxon>
        <taxon>Dikarya</taxon>
        <taxon>Ascomycota</taxon>
        <taxon>Pezizomycotina</taxon>
        <taxon>Sordariomycetes</taxon>
        <taxon>Sordariomycetidae</taxon>
        <taxon>Sordariales</taxon>
        <taxon>Sordariales incertae sedis</taxon>
        <taxon>Remersonia</taxon>
    </lineage>
</organism>
<accession>A0ABR4DID0</accession>
<reference evidence="5 6" key="1">
    <citation type="journal article" date="2024" name="Commun. Biol.">
        <title>Comparative genomic analysis of thermophilic fungi reveals convergent evolutionary adaptations and gene losses.</title>
        <authorList>
            <person name="Steindorff A.S."/>
            <person name="Aguilar-Pontes M.V."/>
            <person name="Robinson A.J."/>
            <person name="Andreopoulos B."/>
            <person name="LaButti K."/>
            <person name="Kuo A."/>
            <person name="Mondo S."/>
            <person name="Riley R."/>
            <person name="Otillar R."/>
            <person name="Haridas S."/>
            <person name="Lipzen A."/>
            <person name="Grimwood J."/>
            <person name="Schmutz J."/>
            <person name="Clum A."/>
            <person name="Reid I.D."/>
            <person name="Moisan M.C."/>
            <person name="Butler G."/>
            <person name="Nguyen T.T.M."/>
            <person name="Dewar K."/>
            <person name="Conant G."/>
            <person name="Drula E."/>
            <person name="Henrissat B."/>
            <person name="Hansel C."/>
            <person name="Singer S."/>
            <person name="Hutchinson M.I."/>
            <person name="de Vries R.P."/>
            <person name="Natvig D.O."/>
            <person name="Powell A.J."/>
            <person name="Tsang A."/>
            <person name="Grigoriev I.V."/>
        </authorList>
    </citation>
    <scope>NUCLEOTIDE SEQUENCE [LARGE SCALE GENOMIC DNA]</scope>
    <source>
        <strain evidence="5 6">ATCC 22073</strain>
    </source>
</reference>
<proteinExistence type="predicted"/>
<keyword evidence="1 3" id="KW-0732">Signal</keyword>
<dbReference type="PANTHER" id="PTHR40633:SF1">
    <property type="entry name" value="GPI ANCHORED SERINE-THREONINE RICH PROTEIN (AFU_ORTHOLOGUE AFUA_1G03630)"/>
    <property type="match status" value="1"/>
</dbReference>
<evidence type="ECO:0000313" key="6">
    <source>
        <dbReference type="Proteomes" id="UP001600064"/>
    </source>
</evidence>
<dbReference type="GeneID" id="98123147"/>
<feature type="compositionally biased region" description="Polar residues" evidence="2">
    <location>
        <begin position="173"/>
        <end position="189"/>
    </location>
</feature>
<dbReference type="InterPro" id="IPR018466">
    <property type="entry name" value="Kre9/Knh1-like_N"/>
</dbReference>
<feature type="chain" id="PRO_5045752799" description="Yeast cell wall synthesis Kre9/Knh1-like N-terminal domain-containing protein" evidence="3">
    <location>
        <begin position="18"/>
        <end position="208"/>
    </location>
</feature>
<evidence type="ECO:0000259" key="4">
    <source>
        <dbReference type="Pfam" id="PF10342"/>
    </source>
</evidence>
<name>A0ABR4DID0_9PEZI</name>
<comment type="caution">
    <text evidence="5">The sequence shown here is derived from an EMBL/GenBank/DDBJ whole genome shotgun (WGS) entry which is preliminary data.</text>
</comment>
<evidence type="ECO:0000256" key="2">
    <source>
        <dbReference type="SAM" id="MobiDB-lite"/>
    </source>
</evidence>
<evidence type="ECO:0000256" key="1">
    <source>
        <dbReference type="ARBA" id="ARBA00022729"/>
    </source>
</evidence>
<gene>
    <name evidence="5" type="ORF">VTJ83DRAFT_2253</name>
</gene>
<dbReference type="InterPro" id="IPR052982">
    <property type="entry name" value="SRP1/TIP1-like"/>
</dbReference>
<dbReference type="PANTHER" id="PTHR40633">
    <property type="entry name" value="MATRIX PROTEIN, PUTATIVE (AFU_ORTHOLOGUE AFUA_8G05410)-RELATED"/>
    <property type="match status" value="1"/>
</dbReference>
<feature type="compositionally biased region" description="Low complexity" evidence="2">
    <location>
        <begin position="113"/>
        <end position="172"/>
    </location>
</feature>
<evidence type="ECO:0000313" key="5">
    <source>
        <dbReference type="EMBL" id="KAL2270069.1"/>
    </source>
</evidence>
<sequence length="208" mass="21481">MKVSFGAVLAFAAAVLAKPILTNSEYTIVEGQPFTLTWQNAEGPVTLSIMTGSSNNLKHVVDIATVPEGETSYTFTLNDLPSGTYAIRITDATGEPNYSVMWSYLGTALPSTTETSATSSSTATSSVSSTSSASSTETETSVTSSASTTASTTASASATTLVITTTQTPTTTRNTQPTEAPENTNSGNRFMSPLALVLGTVAALVFFN</sequence>
<keyword evidence="6" id="KW-1185">Reference proteome</keyword>
<evidence type="ECO:0000256" key="3">
    <source>
        <dbReference type="SAM" id="SignalP"/>
    </source>
</evidence>
<protein>
    <recommendedName>
        <fullName evidence="4">Yeast cell wall synthesis Kre9/Knh1-like N-terminal domain-containing protein</fullName>
    </recommendedName>
</protein>
<dbReference type="RefSeq" id="XP_070868793.1">
    <property type="nucleotide sequence ID" value="XM_071008503.1"/>
</dbReference>
<feature type="signal peptide" evidence="3">
    <location>
        <begin position="1"/>
        <end position="17"/>
    </location>
</feature>
<feature type="region of interest" description="Disordered" evidence="2">
    <location>
        <begin position="113"/>
        <end position="189"/>
    </location>
</feature>
<feature type="domain" description="Yeast cell wall synthesis Kre9/Knh1-like N-terminal" evidence="4">
    <location>
        <begin position="24"/>
        <end position="99"/>
    </location>
</feature>
<dbReference type="Proteomes" id="UP001600064">
    <property type="component" value="Unassembled WGS sequence"/>
</dbReference>